<comment type="caution">
    <text evidence="2">The sequence shown here is derived from an EMBL/GenBank/DDBJ whole genome shotgun (WGS) entry which is preliminary data.</text>
</comment>
<dbReference type="AlphaFoldDB" id="A0A4R6V9F5"/>
<organism evidence="2 3">
    <name type="scientific">Actinorugispora endophytica</name>
    <dbReference type="NCBI Taxonomy" id="1605990"/>
    <lineage>
        <taxon>Bacteria</taxon>
        <taxon>Bacillati</taxon>
        <taxon>Actinomycetota</taxon>
        <taxon>Actinomycetes</taxon>
        <taxon>Streptosporangiales</taxon>
        <taxon>Nocardiopsidaceae</taxon>
        <taxon>Actinorugispora</taxon>
    </lineage>
</organism>
<dbReference type="EMBL" id="SNYN01000005">
    <property type="protein sequence ID" value="TDQ53088.1"/>
    <property type="molecule type" value="Genomic_DNA"/>
</dbReference>
<evidence type="ECO:0000313" key="3">
    <source>
        <dbReference type="Proteomes" id="UP000295281"/>
    </source>
</evidence>
<accession>A0A4R6V9F5</accession>
<reference evidence="2 3" key="1">
    <citation type="submission" date="2019-03" db="EMBL/GenBank/DDBJ databases">
        <title>Genomic Encyclopedia of Type Strains, Phase IV (KMG-IV): sequencing the most valuable type-strain genomes for metagenomic binning, comparative biology and taxonomic classification.</title>
        <authorList>
            <person name="Goeker M."/>
        </authorList>
    </citation>
    <scope>NUCLEOTIDE SEQUENCE [LARGE SCALE GENOMIC DNA]</scope>
    <source>
        <strain evidence="2 3">DSM 46770</strain>
    </source>
</reference>
<evidence type="ECO:0000259" key="1">
    <source>
        <dbReference type="Pfam" id="PF09407"/>
    </source>
</evidence>
<dbReference type="SUPFAM" id="SSF52980">
    <property type="entry name" value="Restriction endonuclease-like"/>
    <property type="match status" value="1"/>
</dbReference>
<dbReference type="InterPro" id="IPR011335">
    <property type="entry name" value="Restrct_endonuc-II-like"/>
</dbReference>
<protein>
    <submittedName>
        <fullName evidence="2">Transcriptional regulator with AbiEi antitoxin domain of type IV toxin-antitoxin system</fullName>
    </submittedName>
</protein>
<feature type="domain" description="AbiEi antitoxin C-terminal" evidence="1">
    <location>
        <begin position="47"/>
        <end position="154"/>
    </location>
</feature>
<name>A0A4R6V9F5_9ACTN</name>
<evidence type="ECO:0000313" key="2">
    <source>
        <dbReference type="EMBL" id="TDQ53088.1"/>
    </source>
</evidence>
<dbReference type="InterPro" id="IPR018547">
    <property type="entry name" value="AbiEi_C"/>
</dbReference>
<sequence length="276" mass="30905">MTAEQLRSGCWRRLLRDVYVFAGLPDTIEQRVHALALVLPEGAVLSGSTAAWLYGADIRRWNDPLEITLPRGAPMRPRRGLSIRRAELLPEDVTRFAGLLATTPLRTGLDLARRTGPGGNDTEAVVAVDALTHLGLFTPEELADHARHERFAGWRGIRRAVLVAEQAEPASESPGESRLRMKLVRAGLPRPEAQINLFAPSGRHVARLDLGYREQRIAVEYDGVVHRERWREDAARRNAVKDLGWDLYVCTQADLHPANTAILAYLRRELSLPRRS</sequence>
<dbReference type="Pfam" id="PF09407">
    <property type="entry name" value="AbiEi_1"/>
    <property type="match status" value="1"/>
</dbReference>
<dbReference type="RefSeq" id="WP_166655430.1">
    <property type="nucleotide sequence ID" value="NZ_SNYN01000005.1"/>
</dbReference>
<proteinExistence type="predicted"/>
<dbReference type="Proteomes" id="UP000295281">
    <property type="component" value="Unassembled WGS sequence"/>
</dbReference>
<gene>
    <name evidence="2" type="ORF">EV190_105210</name>
</gene>
<keyword evidence="3" id="KW-1185">Reference proteome</keyword>